<keyword evidence="11" id="KW-1185">Reference proteome</keyword>
<evidence type="ECO:0000256" key="1">
    <source>
        <dbReference type="ARBA" id="ARBA00004123"/>
    </source>
</evidence>
<feature type="compositionally biased region" description="Polar residues" evidence="6">
    <location>
        <begin position="322"/>
        <end position="344"/>
    </location>
</feature>
<accession>A0AAV1XXC9</accession>
<proteinExistence type="predicted"/>
<dbReference type="InterPro" id="IPR056034">
    <property type="entry name" value="DUF7615"/>
</dbReference>
<keyword evidence="2" id="KW-0479">Metal-binding</keyword>
<dbReference type="Pfam" id="PF23299">
    <property type="entry name" value="DUF7081"/>
    <property type="match status" value="1"/>
</dbReference>
<dbReference type="Pfam" id="PF24590">
    <property type="entry name" value="DUF7615"/>
    <property type="match status" value="1"/>
</dbReference>
<organism evidence="10 11">
    <name type="scientific">Lupinus luteus</name>
    <name type="common">European yellow lupine</name>
    <dbReference type="NCBI Taxonomy" id="3873"/>
    <lineage>
        <taxon>Eukaryota</taxon>
        <taxon>Viridiplantae</taxon>
        <taxon>Streptophyta</taxon>
        <taxon>Embryophyta</taxon>
        <taxon>Tracheophyta</taxon>
        <taxon>Spermatophyta</taxon>
        <taxon>Magnoliopsida</taxon>
        <taxon>eudicotyledons</taxon>
        <taxon>Gunneridae</taxon>
        <taxon>Pentapetalae</taxon>
        <taxon>rosids</taxon>
        <taxon>fabids</taxon>
        <taxon>Fabales</taxon>
        <taxon>Fabaceae</taxon>
        <taxon>Papilionoideae</taxon>
        <taxon>50 kb inversion clade</taxon>
        <taxon>genistoids sensu lato</taxon>
        <taxon>core genistoids</taxon>
        <taxon>Genisteae</taxon>
        <taxon>Lupinus</taxon>
    </lineage>
</organism>
<evidence type="ECO:0000256" key="4">
    <source>
        <dbReference type="ARBA" id="ARBA00022833"/>
    </source>
</evidence>
<evidence type="ECO:0000256" key="6">
    <source>
        <dbReference type="SAM" id="MobiDB-lite"/>
    </source>
</evidence>
<dbReference type="EMBL" id="CAXHTB010000019">
    <property type="protein sequence ID" value="CAL0325982.1"/>
    <property type="molecule type" value="Genomic_DNA"/>
</dbReference>
<dbReference type="PANTHER" id="PTHR33345">
    <property type="entry name" value="ADAPTER PROTEIN, PUTATIVE-RELATED"/>
    <property type="match status" value="1"/>
</dbReference>
<keyword evidence="4" id="KW-0862">Zinc</keyword>
<evidence type="ECO:0000313" key="11">
    <source>
        <dbReference type="Proteomes" id="UP001497480"/>
    </source>
</evidence>
<dbReference type="InterPro" id="IPR032881">
    <property type="entry name" value="Oberon-like_PHD"/>
</dbReference>
<keyword evidence="5" id="KW-0539">Nucleus</keyword>
<feature type="domain" description="DUF7081" evidence="8">
    <location>
        <begin position="28"/>
        <end position="120"/>
    </location>
</feature>
<reference evidence="10 11" key="1">
    <citation type="submission" date="2024-03" db="EMBL/GenBank/DDBJ databases">
        <authorList>
            <person name="Martinez-Hernandez J."/>
        </authorList>
    </citation>
    <scope>NUCLEOTIDE SEQUENCE [LARGE SCALE GENOMIC DNA]</scope>
</reference>
<comment type="caution">
    <text evidence="10">The sequence shown here is derived from an EMBL/GenBank/DDBJ whole genome shotgun (WGS) entry which is preliminary data.</text>
</comment>
<evidence type="ECO:0000256" key="5">
    <source>
        <dbReference type="ARBA" id="ARBA00023242"/>
    </source>
</evidence>
<sequence length="469" mass="52680">MMELQNNGYVSSNMNTMNDESLMLNLTPVAPEQTGKGLPYAPENWPEEGDIWGWRTGKRVSVTTGFFNDRYLYPPTRLGRPLRSRPGFPSKLSVERYIKDNFPHLDLNHFFASFSWKIPALLNGNEESIATVPIKKFKQQSESSVSVVCKAGNQCCSSLNFGKEKYPSSMPCDICCVEPGFCGDCCCILCCKTIDSAYDDYSYIKCEVKFGEDICGHIAHMECALRARMAGTVGGSIGLDAEYYCRRCDGRTDLISHVNKVAKICESIDLDYDIEEKILHLGICLLRDSQKAGAKELVRHLELSISKLKCEGETVPEDGNDDSYSPTPQSAGFSDNSDAANNVTANERTDVRTRIESFGALSDSLKLEVEVDEVLKALRKSQQFEYNLAEERLIAHKNYLQNLYKQLEYEESESASKKHSSRSVAVISERKVQIRKEVMKFEDMKRVANGFGKTSKENLKDNFGLEISD</sequence>
<evidence type="ECO:0000256" key="2">
    <source>
        <dbReference type="ARBA" id="ARBA00022723"/>
    </source>
</evidence>
<evidence type="ECO:0000259" key="8">
    <source>
        <dbReference type="Pfam" id="PF23299"/>
    </source>
</evidence>
<name>A0AAV1XXC9_LUPLU</name>
<dbReference type="InterPro" id="IPR055508">
    <property type="entry name" value="DUF7081"/>
</dbReference>
<evidence type="ECO:0000259" key="9">
    <source>
        <dbReference type="Pfam" id="PF24590"/>
    </source>
</evidence>
<keyword evidence="3" id="KW-0863">Zinc-finger</keyword>
<dbReference type="GO" id="GO:0005634">
    <property type="term" value="C:nucleus"/>
    <property type="evidence" value="ECO:0007669"/>
    <property type="project" value="UniProtKB-SubCell"/>
</dbReference>
<dbReference type="Proteomes" id="UP001497480">
    <property type="component" value="Unassembled WGS sequence"/>
</dbReference>
<gene>
    <name evidence="10" type="ORF">LLUT_LOCUS27042</name>
</gene>
<evidence type="ECO:0008006" key="12">
    <source>
        <dbReference type="Google" id="ProtNLM"/>
    </source>
</evidence>
<evidence type="ECO:0000259" key="7">
    <source>
        <dbReference type="Pfam" id="PF07227"/>
    </source>
</evidence>
<evidence type="ECO:0000313" key="10">
    <source>
        <dbReference type="EMBL" id="CAL0325982.1"/>
    </source>
</evidence>
<feature type="domain" description="DUF7615" evidence="9">
    <location>
        <begin position="362"/>
        <end position="461"/>
    </location>
</feature>
<comment type="subcellular location">
    <subcellularLocation>
        <location evidence="1">Nucleus</location>
    </subcellularLocation>
</comment>
<dbReference type="GO" id="GO:0008270">
    <property type="term" value="F:zinc ion binding"/>
    <property type="evidence" value="ECO:0007669"/>
    <property type="project" value="UniProtKB-KW"/>
</dbReference>
<feature type="domain" description="Oberon-like PHD finger" evidence="7">
    <location>
        <begin position="153"/>
        <end position="282"/>
    </location>
</feature>
<evidence type="ECO:0000256" key="3">
    <source>
        <dbReference type="ARBA" id="ARBA00022771"/>
    </source>
</evidence>
<dbReference type="AlphaFoldDB" id="A0AAV1XXC9"/>
<dbReference type="Pfam" id="PF07227">
    <property type="entry name" value="PHD_Oberon"/>
    <property type="match status" value="1"/>
</dbReference>
<feature type="region of interest" description="Disordered" evidence="6">
    <location>
        <begin position="312"/>
        <end position="344"/>
    </location>
</feature>
<dbReference type="PANTHER" id="PTHR33345:SF6">
    <property type="entry name" value="OS03G0747200 PROTEIN"/>
    <property type="match status" value="1"/>
</dbReference>
<protein>
    <recommendedName>
        <fullName evidence="12">Oberon PHD finger domain-containing protein</fullName>
    </recommendedName>
</protein>